<dbReference type="GO" id="GO:0015078">
    <property type="term" value="F:proton transmembrane transporter activity"/>
    <property type="evidence" value="ECO:0007669"/>
    <property type="project" value="InterPro"/>
</dbReference>
<evidence type="ECO:0000256" key="3">
    <source>
        <dbReference type="ARBA" id="ARBA00022448"/>
    </source>
</evidence>
<dbReference type="InterPro" id="IPR001421">
    <property type="entry name" value="ATP8_metazoa"/>
</dbReference>
<dbReference type="AlphaFoldDB" id="A0A4D6CWP6"/>
<keyword evidence="6 14" id="KW-0375">Hydrogen ion transport</keyword>
<dbReference type="GO" id="GO:0031966">
    <property type="term" value="C:mitochondrial membrane"/>
    <property type="evidence" value="ECO:0007669"/>
    <property type="project" value="UniProtKB-SubCell"/>
</dbReference>
<keyword evidence="15" id="KW-0732">Signal</keyword>
<keyword evidence="5 14" id="KW-0812">Transmembrane</keyword>
<proteinExistence type="inferred from homology"/>
<evidence type="ECO:0000256" key="15">
    <source>
        <dbReference type="SAM" id="SignalP"/>
    </source>
</evidence>
<comment type="function">
    <text evidence="12">Subunit 8, of the mitochondrial membrane ATP synthase complex (F(1)F(0) ATP synthase or Complex V) that produces ATP from ADP in the presence of a proton gradient across the membrane which is generated by electron transport complexes of the respiratory chain. ATP synthase complex consist of a soluble F(1) head domain - the catalytic core - and a membrane F(1) domain - the membrane proton channel. These two domains are linked by a central stalk rotating inside the F(1) region and a stationary peripheral stalk. During catalysis, ATP synthesis in the catalytic domain of F(1) is coupled via a rotary mechanism of the central stalk subunits to proton translocation. In vivo, can only synthesize ATP although its ATP hydrolase activity can be activated artificially in vitro. Part of the complex F(0) domain.</text>
</comment>
<name>A0A4D6CWP6_9TELE</name>
<organism evidence="16">
    <name type="scientific">Epinephelus akaara x Epinephelus lanceolatus</name>
    <dbReference type="NCBI Taxonomy" id="1979539"/>
    <lineage>
        <taxon>Eukaryota</taxon>
        <taxon>Metazoa</taxon>
        <taxon>Chordata</taxon>
        <taxon>Craniata</taxon>
        <taxon>Vertebrata</taxon>
        <taxon>Euteleostomi</taxon>
        <taxon>Actinopterygii</taxon>
        <taxon>Neopterygii</taxon>
        <taxon>Teleostei</taxon>
        <taxon>Neoteleostei</taxon>
        <taxon>Acanthomorphata</taxon>
        <taxon>Eupercaria</taxon>
        <taxon>Perciformes</taxon>
        <taxon>Serranoidei</taxon>
        <taxon>Serranidae</taxon>
        <taxon>Epinephelinae</taxon>
        <taxon>Epinephelini</taxon>
        <taxon>Epinephelus</taxon>
    </lineage>
</organism>
<dbReference type="InterPro" id="IPR050635">
    <property type="entry name" value="ATPase_protein_8"/>
</dbReference>
<dbReference type="PANTHER" id="PTHR39937">
    <property type="entry name" value="ATP SYNTHASE PROTEIN 8"/>
    <property type="match status" value="1"/>
</dbReference>
<evidence type="ECO:0000256" key="9">
    <source>
        <dbReference type="ARBA" id="ARBA00023128"/>
    </source>
</evidence>
<evidence type="ECO:0000256" key="8">
    <source>
        <dbReference type="ARBA" id="ARBA00023065"/>
    </source>
</evidence>
<keyword evidence="11" id="KW-0066">ATP synthesis</keyword>
<evidence type="ECO:0000256" key="11">
    <source>
        <dbReference type="ARBA" id="ARBA00023310"/>
    </source>
</evidence>
<evidence type="ECO:0000256" key="7">
    <source>
        <dbReference type="ARBA" id="ARBA00022989"/>
    </source>
</evidence>
<evidence type="ECO:0000256" key="10">
    <source>
        <dbReference type="ARBA" id="ARBA00023136"/>
    </source>
</evidence>
<evidence type="ECO:0000256" key="5">
    <source>
        <dbReference type="ARBA" id="ARBA00022692"/>
    </source>
</evidence>
<accession>A0A4D6CWP6</accession>
<evidence type="ECO:0000256" key="14">
    <source>
        <dbReference type="RuleBase" id="RU003661"/>
    </source>
</evidence>
<feature type="signal peptide" evidence="15">
    <location>
        <begin position="1"/>
        <end position="30"/>
    </location>
</feature>
<gene>
    <name evidence="16" type="primary">ATP8</name>
</gene>
<keyword evidence="8 14" id="KW-0406">Ion transport</keyword>
<keyword evidence="4 14" id="KW-0138">CF(0)</keyword>
<keyword evidence="9 14" id="KW-0496">Mitochondrion</keyword>
<keyword evidence="7" id="KW-1133">Transmembrane helix</keyword>
<dbReference type="GO" id="GO:0045259">
    <property type="term" value="C:proton-transporting ATP synthase complex"/>
    <property type="evidence" value="ECO:0007669"/>
    <property type="project" value="UniProtKB-KW"/>
</dbReference>
<evidence type="ECO:0000313" key="16">
    <source>
        <dbReference type="EMBL" id="QBY39984.1"/>
    </source>
</evidence>
<evidence type="ECO:0000256" key="12">
    <source>
        <dbReference type="ARBA" id="ARBA00053067"/>
    </source>
</evidence>
<geneLocation type="mitochondrion" evidence="16"/>
<feature type="chain" id="PRO_5020032700" description="ATP synthase complex subunit 8" evidence="15">
    <location>
        <begin position="31"/>
        <end position="55"/>
    </location>
</feature>
<comment type="subunit">
    <text evidence="13">Component of the ATP synthase complex composed at least of ATP5F1A/subunit alpha, ATP5F1B/subunit beta, ATP5MC1/subunit c (homooctomer), MT-ATP6/subunit a, MT-ATP8/subunit 8, ATP5ME/subunit e, ATP5MF/subunit f, ATP5MG/subunit g, ATP5MK/subunit k, ATP5MJ/subunit j, ATP5F1C/subunit gamma, ATP5F1D/subunit delta, ATP5F1E/subunit epsilon, ATP5PF/subunit F6, ATP5PB/subunit b, ATP5PD/subunit d, ATP5PO/subunit OSCP. ATP synthase complex consists of a soluble F(1) head domain (subunits alpha(3) and beta(3)) - the catalytic core - and a membrane F(0) domain - the membrane proton channel (subunits c, a, 8, e, f, g, k and j). These two domains are linked by a central stalk (subunits gamma, delta, and epsilon) rotating inside the F1 region and a stationary peripheral stalk (subunits F6, b, d, and OSCP).</text>
</comment>
<protein>
    <recommendedName>
        <fullName evidence="14">ATP synthase complex subunit 8</fullName>
    </recommendedName>
</protein>
<evidence type="ECO:0000256" key="1">
    <source>
        <dbReference type="ARBA" id="ARBA00004304"/>
    </source>
</evidence>
<evidence type="ECO:0000256" key="13">
    <source>
        <dbReference type="ARBA" id="ARBA00064647"/>
    </source>
</evidence>
<dbReference type="GO" id="GO:0015986">
    <property type="term" value="P:proton motive force-driven ATP synthesis"/>
    <property type="evidence" value="ECO:0007669"/>
    <property type="project" value="InterPro"/>
</dbReference>
<dbReference type="PANTHER" id="PTHR39937:SF1">
    <property type="entry name" value="ATP SYNTHASE PROTEIN 8"/>
    <property type="match status" value="1"/>
</dbReference>
<comment type="subcellular location">
    <subcellularLocation>
        <location evidence="1 14">Mitochondrion membrane</location>
        <topology evidence="1 14">Single-pass membrane protein</topology>
    </subcellularLocation>
</comment>
<evidence type="ECO:0000256" key="6">
    <source>
        <dbReference type="ARBA" id="ARBA00022781"/>
    </source>
</evidence>
<comment type="similarity">
    <text evidence="2 14">Belongs to the ATPase protein 8 family.</text>
</comment>
<dbReference type="EMBL" id="MH123893">
    <property type="protein sequence ID" value="QBY39984.1"/>
    <property type="molecule type" value="Genomic_DNA"/>
</dbReference>
<evidence type="ECO:0000256" key="2">
    <source>
        <dbReference type="ARBA" id="ARBA00008892"/>
    </source>
</evidence>
<keyword evidence="10" id="KW-0472">Membrane</keyword>
<dbReference type="Pfam" id="PF00895">
    <property type="entry name" value="ATP-synt_8"/>
    <property type="match status" value="1"/>
</dbReference>
<keyword evidence="3 14" id="KW-0813">Transport</keyword>
<evidence type="ECO:0000256" key="4">
    <source>
        <dbReference type="ARBA" id="ARBA00022547"/>
    </source>
</evidence>
<reference evidence="16" key="1">
    <citation type="journal article" date="2018" name="Mitochondrial DNA Part B Resour">
        <title>The complete mitochondrial genome of the hybrid grouper Epinephelus lanceolatus (female) x E. akaara (male).</title>
        <authorList>
            <person name="Kim J.H."/>
            <person name="Park J.Y."/>
            <person name="Noh C.H."/>
            <person name="Kang M.J."/>
            <person name="Truong T.Q."/>
            <person name="Bang I.-C."/>
        </authorList>
    </citation>
    <scope>NUCLEOTIDE SEQUENCE</scope>
</reference>
<sequence>MPQLLPLPWFSTLLLAWVIFLTFFPKKVTAHTYPYKPTPLKLQKLEKTSWDWPWV</sequence>